<reference evidence="1 2" key="1">
    <citation type="journal article" date="2018" name="Nat. Ecol. Evol.">
        <title>Shark genomes provide insights into elasmobranch evolution and the origin of vertebrates.</title>
        <authorList>
            <person name="Hara Y"/>
            <person name="Yamaguchi K"/>
            <person name="Onimaru K"/>
            <person name="Kadota M"/>
            <person name="Koyanagi M"/>
            <person name="Keeley SD"/>
            <person name="Tatsumi K"/>
            <person name="Tanaka K"/>
            <person name="Motone F"/>
            <person name="Kageyama Y"/>
            <person name="Nozu R"/>
            <person name="Adachi N"/>
            <person name="Nishimura O"/>
            <person name="Nakagawa R"/>
            <person name="Tanegashima C"/>
            <person name="Kiyatake I"/>
            <person name="Matsumoto R"/>
            <person name="Murakumo K"/>
            <person name="Nishida K"/>
            <person name="Terakita A"/>
            <person name="Kuratani S"/>
            <person name="Sato K"/>
            <person name="Hyodo S Kuraku.S."/>
        </authorList>
    </citation>
    <scope>NUCLEOTIDE SEQUENCE [LARGE SCALE GENOMIC DNA]</scope>
</reference>
<keyword evidence="2" id="KW-1185">Reference proteome</keyword>
<protein>
    <submittedName>
        <fullName evidence="1">Uncharacterized protein</fullName>
    </submittedName>
</protein>
<dbReference type="EMBL" id="BEZZ01262085">
    <property type="protein sequence ID" value="GCC49385.1"/>
    <property type="molecule type" value="Genomic_DNA"/>
</dbReference>
<accession>A0A401U3C2</accession>
<name>A0A401U3C2_CHIPU</name>
<organism evidence="1 2">
    <name type="scientific">Chiloscyllium punctatum</name>
    <name type="common">Brownbanded bambooshark</name>
    <name type="synonym">Hemiscyllium punctatum</name>
    <dbReference type="NCBI Taxonomy" id="137246"/>
    <lineage>
        <taxon>Eukaryota</taxon>
        <taxon>Metazoa</taxon>
        <taxon>Chordata</taxon>
        <taxon>Craniata</taxon>
        <taxon>Vertebrata</taxon>
        <taxon>Chondrichthyes</taxon>
        <taxon>Elasmobranchii</taxon>
        <taxon>Galeomorphii</taxon>
        <taxon>Galeoidea</taxon>
        <taxon>Orectolobiformes</taxon>
        <taxon>Hemiscylliidae</taxon>
        <taxon>Chiloscyllium</taxon>
    </lineage>
</organism>
<dbReference type="AlphaFoldDB" id="A0A401U3C2"/>
<evidence type="ECO:0000313" key="1">
    <source>
        <dbReference type="EMBL" id="GCC49385.1"/>
    </source>
</evidence>
<dbReference type="Proteomes" id="UP000287033">
    <property type="component" value="Unassembled WGS sequence"/>
</dbReference>
<proteinExistence type="predicted"/>
<comment type="caution">
    <text evidence="1">The sequence shown here is derived from an EMBL/GenBank/DDBJ whole genome shotgun (WGS) entry which is preliminary data.</text>
</comment>
<sequence length="49" mass="5630">FGTDLKKARTLLRAFAFVDNFAVTVRPMRAREIEWSQGPRGVQLRSKAH</sequence>
<gene>
    <name evidence="1" type="ORF">chiPu_0033415</name>
</gene>
<evidence type="ECO:0000313" key="2">
    <source>
        <dbReference type="Proteomes" id="UP000287033"/>
    </source>
</evidence>
<feature type="non-terminal residue" evidence="1">
    <location>
        <position position="1"/>
    </location>
</feature>